<organism evidence="5 6">
    <name type="scientific">Sander lucioperca</name>
    <name type="common">Pike-perch</name>
    <name type="synonym">Perca lucioperca</name>
    <dbReference type="NCBI Taxonomy" id="283035"/>
    <lineage>
        <taxon>Eukaryota</taxon>
        <taxon>Metazoa</taxon>
        <taxon>Chordata</taxon>
        <taxon>Craniata</taxon>
        <taxon>Vertebrata</taxon>
        <taxon>Euteleostomi</taxon>
        <taxon>Actinopterygii</taxon>
        <taxon>Neopterygii</taxon>
        <taxon>Teleostei</taxon>
        <taxon>Neoteleostei</taxon>
        <taxon>Acanthomorphata</taxon>
        <taxon>Eupercaria</taxon>
        <taxon>Perciformes</taxon>
        <taxon>Percoidei</taxon>
        <taxon>Percidae</taxon>
        <taxon>Luciopercinae</taxon>
        <taxon>Sander</taxon>
    </lineage>
</organism>
<dbReference type="AlphaFoldDB" id="A0A8D0A7G1"/>
<evidence type="ECO:0000256" key="4">
    <source>
        <dbReference type="ARBA" id="ARBA00023180"/>
    </source>
</evidence>
<evidence type="ECO:0000256" key="1">
    <source>
        <dbReference type="ARBA" id="ARBA00004370"/>
    </source>
</evidence>
<name>A0A8D0A7G1_SANLU</name>
<keyword evidence="2" id="KW-0732">Signal</keyword>
<dbReference type="SUPFAM" id="SSF48726">
    <property type="entry name" value="Immunoglobulin"/>
    <property type="match status" value="1"/>
</dbReference>
<protein>
    <recommendedName>
        <fullName evidence="7">Immunoglobulin subtype domain-containing protein</fullName>
    </recommendedName>
</protein>
<evidence type="ECO:0000313" key="5">
    <source>
        <dbReference type="Ensembl" id="ENSSLUP00000047050.1"/>
    </source>
</evidence>
<accession>A0A8D0A7G1</accession>
<dbReference type="Proteomes" id="UP000694568">
    <property type="component" value="Unplaced"/>
</dbReference>
<reference evidence="5" key="1">
    <citation type="submission" date="2025-08" db="UniProtKB">
        <authorList>
            <consortium name="Ensembl"/>
        </authorList>
    </citation>
    <scope>IDENTIFICATION</scope>
</reference>
<comment type="subcellular location">
    <subcellularLocation>
        <location evidence="1">Membrane</location>
    </subcellularLocation>
</comment>
<dbReference type="PANTHER" id="PTHR12080:SF80">
    <property type="entry name" value="IMMUNOGLOBULIN V-SET DOMAIN-CONTAINING PROTEIN"/>
    <property type="match status" value="1"/>
</dbReference>
<dbReference type="InterPro" id="IPR015631">
    <property type="entry name" value="CD2/SLAM_rcpt"/>
</dbReference>
<sequence length="276" mass="31291">VALNTIEEERGGGKSSAVTPVFVQKGEDVLLNVTTADVLEDFIYYLLLFIYFLEWKFNNKKEFLIRFLPGRDPLFSDDYYKERIEFSVKKYSMKLKNLQEVDSGVYTARVIGDPVSPVNLSVDSVSNSSDWCNLTVSCRAQDSHINSTFRCDTHNCSQEGGERPQVTPSAADLHVYLSKGSIICNHSNQVSWNKDIEIIEHVCHAGKTERLNHKQLIIIPATDSFVTFGWFSDNCVTVSWCRVVIKRPVQVLLFSANNFCIQGEHPSSLPVYHRSL</sequence>
<evidence type="ECO:0000256" key="3">
    <source>
        <dbReference type="ARBA" id="ARBA00023136"/>
    </source>
</evidence>
<evidence type="ECO:0008006" key="7">
    <source>
        <dbReference type="Google" id="ProtNLM"/>
    </source>
</evidence>
<dbReference type="GO" id="GO:0016020">
    <property type="term" value="C:membrane"/>
    <property type="evidence" value="ECO:0007669"/>
    <property type="project" value="UniProtKB-SubCell"/>
</dbReference>
<evidence type="ECO:0000313" key="6">
    <source>
        <dbReference type="Proteomes" id="UP000694568"/>
    </source>
</evidence>
<dbReference type="PANTHER" id="PTHR12080">
    <property type="entry name" value="SIGNALING LYMPHOCYTIC ACTIVATION MOLECULE"/>
    <property type="match status" value="1"/>
</dbReference>
<dbReference type="Ensembl" id="ENSSLUT00000048493.1">
    <property type="protein sequence ID" value="ENSSLUP00000047050.1"/>
    <property type="gene ID" value="ENSSLUG00000020721.1"/>
</dbReference>
<dbReference type="InterPro" id="IPR013783">
    <property type="entry name" value="Ig-like_fold"/>
</dbReference>
<keyword evidence="4" id="KW-0325">Glycoprotein</keyword>
<proteinExistence type="predicted"/>
<dbReference type="InterPro" id="IPR036179">
    <property type="entry name" value="Ig-like_dom_sf"/>
</dbReference>
<dbReference type="Gene3D" id="2.60.40.10">
    <property type="entry name" value="Immunoglobulins"/>
    <property type="match status" value="1"/>
</dbReference>
<evidence type="ECO:0000256" key="2">
    <source>
        <dbReference type="ARBA" id="ARBA00022729"/>
    </source>
</evidence>
<reference evidence="5" key="2">
    <citation type="submission" date="2025-09" db="UniProtKB">
        <authorList>
            <consortium name="Ensembl"/>
        </authorList>
    </citation>
    <scope>IDENTIFICATION</scope>
</reference>
<dbReference type="GeneTree" id="ENSGT01010000222685"/>
<keyword evidence="6" id="KW-1185">Reference proteome</keyword>
<keyword evidence="3" id="KW-0472">Membrane</keyword>